<name>E4YIP7_OIKDI</name>
<dbReference type="InterPro" id="IPR012913">
    <property type="entry name" value="OS9-like_dom"/>
</dbReference>
<dbReference type="InterPro" id="IPR009011">
    <property type="entry name" value="Man6P_isomerase_rcpt-bd_dom_sf"/>
</dbReference>
<evidence type="ECO:0000256" key="5">
    <source>
        <dbReference type="ARBA" id="ARBA00037585"/>
    </source>
</evidence>
<feature type="domain" description="MRH" evidence="8">
    <location>
        <begin position="96"/>
        <end position="226"/>
    </location>
</feature>
<keyword evidence="4" id="KW-1015">Disulfide bond</keyword>
<dbReference type="GO" id="GO:0030968">
    <property type="term" value="P:endoplasmic reticulum unfolded protein response"/>
    <property type="evidence" value="ECO:0007669"/>
    <property type="project" value="InterPro"/>
</dbReference>
<comment type="subcellular location">
    <subcellularLocation>
        <location evidence="1">Endoplasmic reticulum</location>
    </subcellularLocation>
</comment>
<dbReference type="Proteomes" id="UP000011014">
    <property type="component" value="Unassembled WGS sequence"/>
</dbReference>
<dbReference type="Pfam" id="PF07915">
    <property type="entry name" value="PRKCSH"/>
    <property type="match status" value="2"/>
</dbReference>
<comment type="function">
    <text evidence="5">Probable lectin that binds selectively to improperly folded lumenal proteins. May function in endoplasmic reticulum quality control and endoplasmic reticulum-associated degradation (ERAD) of both non-glycosylated proteins and glycoproteins.</text>
</comment>
<evidence type="ECO:0000256" key="6">
    <source>
        <dbReference type="ARBA" id="ARBA00041108"/>
    </source>
</evidence>
<feature type="domain" description="MRH" evidence="8">
    <location>
        <begin position="405"/>
        <end position="570"/>
    </location>
</feature>
<dbReference type="PANTHER" id="PTHR15414:SF0">
    <property type="entry name" value="ENDOPLASMIC RETICULUM LECTIN 1"/>
    <property type="match status" value="1"/>
</dbReference>
<keyword evidence="2" id="KW-0732">Signal</keyword>
<dbReference type="PANTHER" id="PTHR15414">
    <property type="entry name" value="OS-9-RELATED"/>
    <property type="match status" value="1"/>
</dbReference>
<evidence type="ECO:0000256" key="3">
    <source>
        <dbReference type="ARBA" id="ARBA00022824"/>
    </source>
</evidence>
<keyword evidence="3" id="KW-0256">Endoplasmic reticulum</keyword>
<dbReference type="GO" id="GO:0005788">
    <property type="term" value="C:endoplasmic reticulum lumen"/>
    <property type="evidence" value="ECO:0007669"/>
    <property type="project" value="TreeGrafter"/>
</dbReference>
<gene>
    <name evidence="9" type="ORF">GSOID_T00027167001</name>
</gene>
<evidence type="ECO:0000256" key="4">
    <source>
        <dbReference type="ARBA" id="ARBA00023157"/>
    </source>
</evidence>
<dbReference type="InterPro" id="IPR045149">
    <property type="entry name" value="OS-9-like"/>
</dbReference>
<reference evidence="9" key="1">
    <citation type="journal article" date="2010" name="Science">
        <title>Plasticity of animal genome architecture unmasked by rapid evolution of a pelagic tunicate.</title>
        <authorList>
            <person name="Denoeud F."/>
            <person name="Henriet S."/>
            <person name="Mungpakdee S."/>
            <person name="Aury J.M."/>
            <person name="Da Silva C."/>
            <person name="Brinkmann H."/>
            <person name="Mikhaleva J."/>
            <person name="Olsen L.C."/>
            <person name="Jubin C."/>
            <person name="Canestro C."/>
            <person name="Bouquet J.M."/>
            <person name="Danks G."/>
            <person name="Poulain J."/>
            <person name="Campsteijn C."/>
            <person name="Adamski M."/>
            <person name="Cross I."/>
            <person name="Yadetie F."/>
            <person name="Muffato M."/>
            <person name="Louis A."/>
            <person name="Butcher S."/>
            <person name="Tsagkogeorga G."/>
            <person name="Konrad A."/>
            <person name="Singh S."/>
            <person name="Jensen M.F."/>
            <person name="Cong E.H."/>
            <person name="Eikeseth-Otteraa H."/>
            <person name="Noel B."/>
            <person name="Anthouard V."/>
            <person name="Porcel B.M."/>
            <person name="Kachouri-Lafond R."/>
            <person name="Nishino A."/>
            <person name="Ugolini M."/>
            <person name="Chourrout P."/>
            <person name="Nishida H."/>
            <person name="Aasland R."/>
            <person name="Huzurbazar S."/>
            <person name="Westhof E."/>
            <person name="Delsuc F."/>
            <person name="Lehrach H."/>
            <person name="Reinhardt R."/>
            <person name="Weissenbach J."/>
            <person name="Roy S.W."/>
            <person name="Artiguenave F."/>
            <person name="Postlethwait J.H."/>
            <person name="Manak J.R."/>
            <person name="Thompson E.M."/>
            <person name="Jaillon O."/>
            <person name="Du Pasquier L."/>
            <person name="Boudinot P."/>
            <person name="Liberles D.A."/>
            <person name="Volff J.N."/>
            <person name="Philippe H."/>
            <person name="Lenhard B."/>
            <person name="Roest Crollius H."/>
            <person name="Wincker P."/>
            <person name="Chourrout D."/>
        </authorList>
    </citation>
    <scope>NUCLEOTIDE SEQUENCE [LARGE SCALE GENOMIC DNA]</scope>
</reference>
<dbReference type="InterPro" id="IPR044865">
    <property type="entry name" value="MRH_dom"/>
</dbReference>
<dbReference type="Gene3D" id="2.70.130.10">
    <property type="entry name" value="Mannose-6-phosphate receptor binding domain"/>
    <property type="match status" value="2"/>
</dbReference>
<evidence type="ECO:0000256" key="1">
    <source>
        <dbReference type="ARBA" id="ARBA00004240"/>
    </source>
</evidence>
<evidence type="ECO:0000313" key="9">
    <source>
        <dbReference type="EMBL" id="CBY35358.1"/>
    </source>
</evidence>
<protein>
    <recommendedName>
        <fullName evidence="6">Endoplasmic reticulum lectin 1</fullName>
    </recommendedName>
    <alternativeName>
        <fullName evidence="7">ER lectin</fullName>
    </alternativeName>
</protein>
<evidence type="ECO:0000259" key="8">
    <source>
        <dbReference type="PROSITE" id="PS51914"/>
    </source>
</evidence>
<dbReference type="SUPFAM" id="SSF50911">
    <property type="entry name" value="Mannose 6-phosphate receptor domain"/>
    <property type="match status" value="2"/>
</dbReference>
<dbReference type="EMBL" id="FN654618">
    <property type="protein sequence ID" value="CBY35358.1"/>
    <property type="molecule type" value="Genomic_DNA"/>
</dbReference>
<accession>E4YIP7</accession>
<dbReference type="GO" id="GO:0030970">
    <property type="term" value="P:retrograde protein transport, ER to cytosol"/>
    <property type="evidence" value="ECO:0007669"/>
    <property type="project" value="TreeGrafter"/>
</dbReference>
<sequence length="583" mass="66108">MKLGSWLCPIVASKLSPFLDDIHYEIKWVGEQVNFGELGYKYEEEDFVVMKTANQEEYKCFFPSDESVSLEEKSNEETGESAETLLAPLFKETAKKDCSLRIETYWSYELCHGQHIRQFHEEKVKGSVKSTEYYLGRLKENPLNPANAAKNRAEVSKKKLDGLPTPYHSISMGDGTECDIHTGKRRKTDVRYICNPNAMKPEIMSITETTTCEYEILVLTNLLCSSPLYSLHLDTETFGIPCQKIGDSPTVPKGYVKPIEPLSIEGMLDLLKDGVDLDKLGAAFFKFDAETGALQPLSEDELGDFDLEANQVGFTFIFVILVFRSEGIVQTIIKHAQEMGVNVNEIQIDGLDQKDNTAKEIKKKLSEHTRSQINAKMPSQKVQEAKKAQLSAETEKILNDFLAGDFCLRGGQGWWKYEFCYGKHVKQYHEFQKEQGKPKEPTKEIIVGKWDESIHLEWAKNRQNVKHSKEIVKTGQQVKAGKTIHGDDGFPISVWDSEDKVDEVQTIDGDVQEVELWYSNGEVCDITKKPREVLVRLKCKPNQDALSLYLLEPKTCSYILVLESKLLCSILKNADENGLLSLK</sequence>
<proteinExistence type="predicted"/>
<dbReference type="PROSITE" id="PS51914">
    <property type="entry name" value="MRH"/>
    <property type="match status" value="2"/>
</dbReference>
<organism evidence="9">
    <name type="scientific">Oikopleura dioica</name>
    <name type="common">Tunicate</name>
    <dbReference type="NCBI Taxonomy" id="34765"/>
    <lineage>
        <taxon>Eukaryota</taxon>
        <taxon>Metazoa</taxon>
        <taxon>Chordata</taxon>
        <taxon>Tunicata</taxon>
        <taxon>Appendicularia</taxon>
        <taxon>Copelata</taxon>
        <taxon>Oikopleuridae</taxon>
        <taxon>Oikopleura</taxon>
    </lineage>
</organism>
<dbReference type="AlphaFoldDB" id="E4YIP7"/>
<evidence type="ECO:0000256" key="7">
    <source>
        <dbReference type="ARBA" id="ARBA00041661"/>
    </source>
</evidence>
<evidence type="ECO:0000256" key="2">
    <source>
        <dbReference type="ARBA" id="ARBA00022729"/>
    </source>
</evidence>